<reference evidence="2 3" key="1">
    <citation type="submission" date="2018-03" db="EMBL/GenBank/DDBJ databases">
        <title>Draft genome of Deinococcus sp. OD32.</title>
        <authorList>
            <person name="Wang X.-P."/>
            <person name="Du Z.-J."/>
        </authorList>
    </citation>
    <scope>NUCLEOTIDE SEQUENCE [LARGE SCALE GENOMIC DNA]</scope>
    <source>
        <strain evidence="2 3">OD32</strain>
    </source>
</reference>
<dbReference type="EMBL" id="PYSV01000015">
    <property type="protein sequence ID" value="PTA67111.1"/>
    <property type="molecule type" value="Genomic_DNA"/>
</dbReference>
<dbReference type="InterPro" id="IPR050789">
    <property type="entry name" value="Diverse_Enzym_Activities"/>
</dbReference>
<proteinExistence type="predicted"/>
<dbReference type="PANTHER" id="PTHR43283">
    <property type="entry name" value="BETA-LACTAMASE-RELATED"/>
    <property type="match status" value="1"/>
</dbReference>
<evidence type="ECO:0000313" key="3">
    <source>
        <dbReference type="Proteomes" id="UP000240317"/>
    </source>
</evidence>
<dbReference type="InterPro" id="IPR012338">
    <property type="entry name" value="Beta-lactam/transpept-like"/>
</dbReference>
<feature type="domain" description="Beta-lactamase-related" evidence="1">
    <location>
        <begin position="27"/>
        <end position="302"/>
    </location>
</feature>
<dbReference type="OrthoDB" id="3171327at2"/>
<dbReference type="Pfam" id="PF00144">
    <property type="entry name" value="Beta-lactamase"/>
    <property type="match status" value="1"/>
</dbReference>
<keyword evidence="3" id="KW-1185">Reference proteome</keyword>
<dbReference type="PANTHER" id="PTHR43283:SF3">
    <property type="entry name" value="BETA-LACTAMASE FAMILY PROTEIN (AFU_ORTHOLOGUE AFUA_5G07500)"/>
    <property type="match status" value="1"/>
</dbReference>
<protein>
    <submittedName>
        <fullName evidence="2">Serine hydrolase</fullName>
    </submittedName>
</protein>
<evidence type="ECO:0000259" key="1">
    <source>
        <dbReference type="Pfam" id="PF00144"/>
    </source>
</evidence>
<sequence length="324" mass="33328">MFRDPARAALRAYSDLLGTDLTGLRPLLRQATARGGVVGVALGDRREVRAFGPVHPGQVFELASVSKPFTATLAAALHGAGHLDWDWPLARLGGPLRGLPPYITPRALGTHTAGLPLHPARVMLTTLTRFHDPYGGMDPAAVVASARRWARPGGRFVYSNLGAGLLALAAAHAAGEAFSAPGYGRALERWVTGPLELGVGLEGPGQVTAPPTGFGPLAGAGGLFGSADDLLTFGGALWAGLSPTAWTELTRPPGLPPALSGVAPGWFARGALRWHDGTARATRTALGIHTGRGAVAAVLVRGGLPLLGERGGVTRLLLGLLGEL</sequence>
<evidence type="ECO:0000313" key="2">
    <source>
        <dbReference type="EMBL" id="PTA67111.1"/>
    </source>
</evidence>
<keyword evidence="2" id="KW-0378">Hydrolase</keyword>
<dbReference type="Gene3D" id="3.40.710.10">
    <property type="entry name" value="DD-peptidase/beta-lactamase superfamily"/>
    <property type="match status" value="1"/>
</dbReference>
<dbReference type="AlphaFoldDB" id="A0A2T3W5F0"/>
<dbReference type="RefSeq" id="WP_107138849.1">
    <property type="nucleotide sequence ID" value="NZ_PYSV01000015.1"/>
</dbReference>
<dbReference type="Proteomes" id="UP000240317">
    <property type="component" value="Unassembled WGS sequence"/>
</dbReference>
<dbReference type="InterPro" id="IPR001466">
    <property type="entry name" value="Beta-lactam-related"/>
</dbReference>
<name>A0A2T3W5F0_9DEIO</name>
<dbReference type="SUPFAM" id="SSF56601">
    <property type="entry name" value="beta-lactamase/transpeptidase-like"/>
    <property type="match status" value="1"/>
</dbReference>
<organism evidence="2 3">
    <name type="scientific">Deinococcus arcticus</name>
    <dbReference type="NCBI Taxonomy" id="2136176"/>
    <lineage>
        <taxon>Bacteria</taxon>
        <taxon>Thermotogati</taxon>
        <taxon>Deinococcota</taxon>
        <taxon>Deinococci</taxon>
        <taxon>Deinococcales</taxon>
        <taxon>Deinococcaceae</taxon>
        <taxon>Deinococcus</taxon>
    </lineage>
</organism>
<dbReference type="GO" id="GO:0016787">
    <property type="term" value="F:hydrolase activity"/>
    <property type="evidence" value="ECO:0007669"/>
    <property type="project" value="UniProtKB-KW"/>
</dbReference>
<gene>
    <name evidence="2" type="ORF">C8263_14440</name>
</gene>
<accession>A0A2T3W5F0</accession>
<comment type="caution">
    <text evidence="2">The sequence shown here is derived from an EMBL/GenBank/DDBJ whole genome shotgun (WGS) entry which is preliminary data.</text>
</comment>